<keyword evidence="4" id="KW-1185">Reference proteome</keyword>
<dbReference type="InterPro" id="IPR036291">
    <property type="entry name" value="NAD(P)-bd_dom_sf"/>
</dbReference>
<reference evidence="3" key="1">
    <citation type="journal article" date="2014" name="Int. J. Syst. Evol. Microbiol.">
        <title>Complete genome sequence of Corynebacterium casei LMG S-19264T (=DSM 44701T), isolated from a smear-ripened cheese.</title>
        <authorList>
            <consortium name="US DOE Joint Genome Institute (JGI-PGF)"/>
            <person name="Walter F."/>
            <person name="Albersmeier A."/>
            <person name="Kalinowski J."/>
            <person name="Ruckert C."/>
        </authorList>
    </citation>
    <scope>NUCLEOTIDE SEQUENCE</scope>
    <source>
        <strain evidence="3">NBRC 110071</strain>
    </source>
</reference>
<feature type="domain" description="Polysaccharide biosynthesis protein CapD-like" evidence="2">
    <location>
        <begin position="9"/>
        <end position="294"/>
    </location>
</feature>
<dbReference type="RefSeq" id="WP_284383532.1">
    <property type="nucleotide sequence ID" value="NZ_BSNM01000025.1"/>
</dbReference>
<evidence type="ECO:0000313" key="4">
    <source>
        <dbReference type="Proteomes" id="UP001161389"/>
    </source>
</evidence>
<evidence type="ECO:0000256" key="1">
    <source>
        <dbReference type="ARBA" id="ARBA00007430"/>
    </source>
</evidence>
<gene>
    <name evidence="3" type="primary">capD</name>
    <name evidence="3" type="ORF">GCM10007876_36910</name>
</gene>
<dbReference type="InterPro" id="IPR051203">
    <property type="entry name" value="Polysaccharide_Synthase-Rel"/>
</dbReference>
<dbReference type="CDD" id="cd05237">
    <property type="entry name" value="UDP_invert_4-6DH_SDR_e"/>
    <property type="match status" value="1"/>
</dbReference>
<dbReference type="AlphaFoldDB" id="A0AA37SDK8"/>
<dbReference type="PANTHER" id="PTHR43318">
    <property type="entry name" value="UDP-N-ACETYLGLUCOSAMINE 4,6-DEHYDRATASE"/>
    <property type="match status" value="1"/>
</dbReference>
<proteinExistence type="inferred from homology"/>
<dbReference type="InterPro" id="IPR003869">
    <property type="entry name" value="Polysac_CapD-like"/>
</dbReference>
<organism evidence="3 4">
    <name type="scientific">Litoribrevibacter albus</name>
    <dbReference type="NCBI Taxonomy" id="1473156"/>
    <lineage>
        <taxon>Bacteria</taxon>
        <taxon>Pseudomonadati</taxon>
        <taxon>Pseudomonadota</taxon>
        <taxon>Gammaproteobacteria</taxon>
        <taxon>Oceanospirillales</taxon>
        <taxon>Oceanospirillaceae</taxon>
        <taxon>Litoribrevibacter</taxon>
    </lineage>
</organism>
<protein>
    <submittedName>
        <fullName evidence="3">UDP-N-acetylglucosamine 4,6-dehydratase</fullName>
    </submittedName>
</protein>
<comment type="similarity">
    <text evidence="1">Belongs to the polysaccharide synthase family.</text>
</comment>
<name>A0AA37SDK8_9GAMM</name>
<dbReference type="Pfam" id="PF02719">
    <property type="entry name" value="Polysacc_synt_2"/>
    <property type="match status" value="1"/>
</dbReference>
<dbReference type="Proteomes" id="UP001161389">
    <property type="component" value="Unassembled WGS sequence"/>
</dbReference>
<dbReference type="EMBL" id="BSNM01000025">
    <property type="protein sequence ID" value="GLQ33211.1"/>
    <property type="molecule type" value="Genomic_DNA"/>
</dbReference>
<accession>A0AA37SDK8</accession>
<dbReference type="Gene3D" id="3.40.50.720">
    <property type="entry name" value="NAD(P)-binding Rossmann-like Domain"/>
    <property type="match status" value="1"/>
</dbReference>
<evidence type="ECO:0000259" key="2">
    <source>
        <dbReference type="Pfam" id="PF02719"/>
    </source>
</evidence>
<sequence length="365" mass="41258">MKKFENKTILVTGSCGTVGKQIISQLLNINGPYKPKEVVGIDNNESELFFQDQKYLADPRSHFYVADIKDENELIKKFSGVDIVFHTAAMKHVVLSERSPDQVIQNNIVGVQNVINAAIRNEVERVIFTSSDKAVNPTNVMGTSKLMGERLVTAANSTQRKSKTIFTSTRFGNVLGSRGSVVPIFKKQIQEGKDITLTHKDMTRFVMTVEEAVSLVLESAEIAKGGEVFVTKMPVLSILDLAKAMIEILSPTLEGKNRTNIKIIGLKPGEKLYEELMSSEETRRTVELDKYFSVLPAFKGIYNDIEYMYENFISGQIERPYISEEEPRMSVEEIKEYLVSRKILEENLEIPDQRYWPGDKESNRG</sequence>
<dbReference type="PANTHER" id="PTHR43318:SF2">
    <property type="entry name" value="UDP-N-ACETYLGLUCOSAMINE 4,6-DEHYDRATASE (INVERTING)"/>
    <property type="match status" value="1"/>
</dbReference>
<dbReference type="SUPFAM" id="SSF51735">
    <property type="entry name" value="NAD(P)-binding Rossmann-fold domains"/>
    <property type="match status" value="1"/>
</dbReference>
<reference evidence="3" key="2">
    <citation type="submission" date="2023-01" db="EMBL/GenBank/DDBJ databases">
        <title>Draft genome sequence of Litoribrevibacter albus strain NBRC 110071.</title>
        <authorList>
            <person name="Sun Q."/>
            <person name="Mori K."/>
        </authorList>
    </citation>
    <scope>NUCLEOTIDE SEQUENCE</scope>
    <source>
        <strain evidence="3">NBRC 110071</strain>
    </source>
</reference>
<evidence type="ECO:0000313" key="3">
    <source>
        <dbReference type="EMBL" id="GLQ33211.1"/>
    </source>
</evidence>
<comment type="caution">
    <text evidence="3">The sequence shown here is derived from an EMBL/GenBank/DDBJ whole genome shotgun (WGS) entry which is preliminary data.</text>
</comment>